<accession>A0A0L0SKS8</accession>
<evidence type="ECO:0000313" key="1">
    <source>
        <dbReference type="EMBL" id="KNE63171.1"/>
    </source>
</evidence>
<dbReference type="VEuPathDB" id="FungiDB:AMAG_18962"/>
<dbReference type="Proteomes" id="UP000054350">
    <property type="component" value="Unassembled WGS sequence"/>
</dbReference>
<proteinExistence type="predicted"/>
<sequence>MAKALNPTAGINLYVVQVPQQRTRRPPFQLFIVNTPEIVQVVVRRCQAAESGAVDLEHHANVQTMMATLKYDPKWAKAKPRPPVFPADDSRLAIADSAFGSSIQLCVRQSVQLVRGDPCLQVVTSVFYVPLGDAFQQRWKVHVLRGALATPKDKKSIAGLKIPDWPDDNGSMVKRIHRIKREMSTRLLFLGGVADLDVIWKTVSQLHTHLQKSLRLAEPGEHMRNILQKEQHMRVEPAPFDPPARASKVDKFAKVDMFTKRAAAASKKSSIAAVARTTVRTADLVLANPRHTQIAAIQSQRAVSLNGMFRACEMPENPLKRAPCRKYAFTHMRKCINAIKHDIKQRVDDN</sequence>
<dbReference type="EMBL" id="GG745341">
    <property type="protein sequence ID" value="KNE63171.1"/>
    <property type="molecule type" value="Genomic_DNA"/>
</dbReference>
<reference evidence="2" key="2">
    <citation type="submission" date="2009-11" db="EMBL/GenBank/DDBJ databases">
        <title>The Genome Sequence of Allomyces macrogynus strain ATCC 38327.</title>
        <authorList>
            <consortium name="The Broad Institute Genome Sequencing Platform"/>
            <person name="Russ C."/>
            <person name="Cuomo C."/>
            <person name="Shea T."/>
            <person name="Young S.K."/>
            <person name="Zeng Q."/>
            <person name="Koehrsen M."/>
            <person name="Haas B."/>
            <person name="Borodovsky M."/>
            <person name="Guigo R."/>
            <person name="Alvarado L."/>
            <person name="Berlin A."/>
            <person name="Borenstein D."/>
            <person name="Chen Z."/>
            <person name="Engels R."/>
            <person name="Freedman E."/>
            <person name="Gellesch M."/>
            <person name="Goldberg J."/>
            <person name="Griggs A."/>
            <person name="Gujja S."/>
            <person name="Heiman D."/>
            <person name="Hepburn T."/>
            <person name="Howarth C."/>
            <person name="Jen D."/>
            <person name="Larson L."/>
            <person name="Lewis B."/>
            <person name="Mehta T."/>
            <person name="Park D."/>
            <person name="Pearson M."/>
            <person name="Roberts A."/>
            <person name="Saif S."/>
            <person name="Shenoy N."/>
            <person name="Sisk P."/>
            <person name="Stolte C."/>
            <person name="Sykes S."/>
            <person name="Walk T."/>
            <person name="White J."/>
            <person name="Yandava C."/>
            <person name="Burger G."/>
            <person name="Gray M.W."/>
            <person name="Holland P.W.H."/>
            <person name="King N."/>
            <person name="Lang F.B.F."/>
            <person name="Roger A.J."/>
            <person name="Ruiz-Trillo I."/>
            <person name="Lander E."/>
            <person name="Nusbaum C."/>
        </authorList>
    </citation>
    <scope>NUCLEOTIDE SEQUENCE [LARGE SCALE GENOMIC DNA]</scope>
    <source>
        <strain evidence="2">ATCC 38327</strain>
    </source>
</reference>
<dbReference type="AlphaFoldDB" id="A0A0L0SKS8"/>
<organism evidence="1 2">
    <name type="scientific">Allomyces macrogynus (strain ATCC 38327)</name>
    <name type="common">Allomyces javanicus var. macrogynus</name>
    <dbReference type="NCBI Taxonomy" id="578462"/>
    <lineage>
        <taxon>Eukaryota</taxon>
        <taxon>Fungi</taxon>
        <taxon>Fungi incertae sedis</taxon>
        <taxon>Blastocladiomycota</taxon>
        <taxon>Blastocladiomycetes</taxon>
        <taxon>Blastocladiales</taxon>
        <taxon>Blastocladiaceae</taxon>
        <taxon>Allomyces</taxon>
    </lineage>
</organism>
<name>A0A0L0SKS8_ALLM3</name>
<dbReference type="OrthoDB" id="10464025at2759"/>
<keyword evidence="2" id="KW-1185">Reference proteome</keyword>
<gene>
    <name evidence="1" type="ORF">AMAG_18962</name>
</gene>
<protein>
    <submittedName>
        <fullName evidence="1">Uncharacterized protein</fullName>
    </submittedName>
</protein>
<evidence type="ECO:0000313" key="2">
    <source>
        <dbReference type="Proteomes" id="UP000054350"/>
    </source>
</evidence>
<reference evidence="1 2" key="1">
    <citation type="submission" date="2009-11" db="EMBL/GenBank/DDBJ databases">
        <title>Annotation of Allomyces macrogynus ATCC 38327.</title>
        <authorList>
            <consortium name="The Broad Institute Genome Sequencing Platform"/>
            <person name="Russ C."/>
            <person name="Cuomo C."/>
            <person name="Burger G."/>
            <person name="Gray M.W."/>
            <person name="Holland P.W.H."/>
            <person name="King N."/>
            <person name="Lang F.B.F."/>
            <person name="Roger A.J."/>
            <person name="Ruiz-Trillo I."/>
            <person name="Young S.K."/>
            <person name="Zeng Q."/>
            <person name="Gargeya S."/>
            <person name="Fitzgerald M."/>
            <person name="Haas B."/>
            <person name="Abouelleil A."/>
            <person name="Alvarado L."/>
            <person name="Arachchi H.M."/>
            <person name="Berlin A."/>
            <person name="Chapman S.B."/>
            <person name="Gearin G."/>
            <person name="Goldberg J."/>
            <person name="Griggs A."/>
            <person name="Gujja S."/>
            <person name="Hansen M."/>
            <person name="Heiman D."/>
            <person name="Howarth C."/>
            <person name="Larimer J."/>
            <person name="Lui A."/>
            <person name="MacDonald P.J.P."/>
            <person name="McCowen C."/>
            <person name="Montmayeur A."/>
            <person name="Murphy C."/>
            <person name="Neiman D."/>
            <person name="Pearson M."/>
            <person name="Priest M."/>
            <person name="Roberts A."/>
            <person name="Saif S."/>
            <person name="Shea T."/>
            <person name="Sisk P."/>
            <person name="Stolte C."/>
            <person name="Sykes S."/>
            <person name="Wortman J."/>
            <person name="Nusbaum C."/>
            <person name="Birren B."/>
        </authorList>
    </citation>
    <scope>NUCLEOTIDE SEQUENCE [LARGE SCALE GENOMIC DNA]</scope>
    <source>
        <strain evidence="1 2">ATCC 38327</strain>
    </source>
</reference>